<reference evidence="5" key="2">
    <citation type="submission" date="2016-05" db="EMBL/GenBank/DDBJ databases">
        <authorList>
            <person name="Lavstsen T."/>
            <person name="Jespersen J.S."/>
        </authorList>
    </citation>
    <scope>NUCLEOTIDE SEQUENCE [LARGE SCALE GENOMIC DNA]</scope>
</reference>
<feature type="region of interest" description="Disordered" evidence="1">
    <location>
        <begin position="327"/>
        <end position="355"/>
    </location>
</feature>
<dbReference type="VEuPathDB" id="PlasmoDB:PKNH_1344100"/>
<dbReference type="EMBL" id="CWHQ02000001">
    <property type="protein sequence ID" value="SBO19674.1"/>
    <property type="molecule type" value="Genomic_DNA"/>
</dbReference>
<evidence type="ECO:0000256" key="1">
    <source>
        <dbReference type="SAM" id="MobiDB-lite"/>
    </source>
</evidence>
<feature type="region of interest" description="Disordered" evidence="1">
    <location>
        <begin position="44"/>
        <end position="64"/>
    </location>
</feature>
<dbReference type="Proteomes" id="UP000182128">
    <property type="component" value="Unassembled WGS sequence"/>
</dbReference>
<feature type="region of interest" description="Disordered" evidence="1">
    <location>
        <begin position="1"/>
        <end position="27"/>
    </location>
</feature>
<feature type="compositionally biased region" description="Polar residues" evidence="1">
    <location>
        <begin position="47"/>
        <end position="64"/>
    </location>
</feature>
<dbReference type="InterPro" id="IPR024285">
    <property type="entry name" value="SICA_extracell_b"/>
</dbReference>
<feature type="domain" description="Schizont-infected cell agglutination extracellular beta" evidence="2">
    <location>
        <begin position="1191"/>
        <end position="1367"/>
    </location>
</feature>
<feature type="domain" description="Schizont-infected cell agglutination extracellular beta" evidence="2">
    <location>
        <begin position="750"/>
        <end position="929"/>
    </location>
</feature>
<feature type="domain" description="Schizont-infected cell agglutination extracellular beta" evidence="2">
    <location>
        <begin position="1421"/>
        <end position="1602"/>
    </location>
</feature>
<evidence type="ECO:0000259" key="3">
    <source>
        <dbReference type="Pfam" id="PF12879"/>
    </source>
</evidence>
<protein>
    <submittedName>
        <fullName evidence="5">SICAvar, type I</fullName>
    </submittedName>
</protein>
<reference evidence="7 8" key="1">
    <citation type="submission" date="2016-05" db="EMBL/GenBank/DDBJ databases">
        <authorList>
            <person name="Sharaf H."/>
        </authorList>
    </citation>
    <scope>NUCLEOTIDE SEQUENCE [LARGE SCALE GENOMIC DNA]</scope>
    <source>
        <strain evidence="7 8">H</strain>
    </source>
</reference>
<sequence>MVAGTAAATADACPAQSPEEIRASEAIREPLKARWEEKLQELRQEWQRQNSAPSAHTGTPGQVVQSVALPPNLKDEVTTMLDGMKSHLDAMYTGQGSVSAACANLWAPGEEKKAGGQTDNMKKVCKTLVQVVNWMGNLEKDGTKERSNSTQEKDWEKYLRCVIGYEVLLRILLPKYKVEEFMKIISEVMKKGGSEGKDKNGNAICPWVKLEDIGNEEGSIGSHVQDWLNKAKQDSGKGSIKDFKHIIAWSRPDKDEDKQKERAKRRARTCKSDSIMDLLQAGVSNPLEVLVDPLEKANDCIEKAQTDNSGKTNVLCNRLKCIDDYLKKLPPPPSPTTPSPGGPPGGSQPQTGQLSATNTFWENNGAVKALWDELAQAMIDNGTNEQTECKQLPNPSEKAACNYLHAGFKELYKDMSTPSPSGDDVLKNNPSFRQTMGCFLLHAYAKHMKEKATCLIDDGIKKAFENAGSCTSNSNGTCIPCKWQKEDNSWEDCLQNIPINGGTTGTGDNAKKRVEKIVQDDADGKIRDMLTKINTMSLCDRFQCISERWLKQNKSNGERLTSTDWDRVRSRVTSQITELATATSENMRKDTNLSKYCTMKDDKDGKEACLLIAAGLKNLYDIEDKGNNSVDASFQRTMRCVLLNAIAERLLELPCKDEKSVEAGIRKAFDESGNIMTASGNCKDDKCFKCERFKTYKSCTIKENSTVGSKEEKLHEEIDPKLKDSVLLSTSSLRTSSLTKTICKPCEETNLCERLGCIVKKWEGRNNKSPSGKVTWEKMKVDFEKVLEALLNDMKDRTKQDNADTYCNADKDGNTWSGSDAHGVANKTACKLVAAGLHHISNIQLEYNDTANPGKGEDKNPYDNQEFHQLVSCLMLNAVVQKMKEHSPICDIQPGITKAFGVVDKIKTDNCKNDKPCILCKWSDDDYNKLDSCPIGTGNATDKVKPTLEALLTGGKKNEVEAALMDITRTHGNASSSLCLRLQCLAPRVQASNNADDFWNKEVKDLWTELSTAMTETKGEGTNGGKCNTMGDDNRQGTHSEQTACNYLHAGLTKLYSNDGTSSTPSTTSSSGTITLKDNPLLRQTVGCFLLHSYAKQMKDEAKCLVESGIKKAFKLGDDLIKQGANCNGTNGTGQCVLCQWEEEKYDSCQITTTGTNGSTKEKVHQKLEKIQPKINETSTETLKKINEMKNLCDYIKCAAPKWFKNHSSVTGGTKKDWCEFWDKGVKPKLEDMFNNIAQNGKNNTNPVCKAFGDDNDDSVERKACNHIAAGLDYINRVQVTQNGITDDDKFFKRSMMCAALNLYADQIKQKSQDKCPIDEERIKKMFTNWNAFNRFSSLSSSSTSCKSGVYGCFKCQREEKFSEGCHLSVADALVDTKSQPNGNCNTKATEVKNKMDGLLDDSSTIKMKTTLNEINKMNHFCTQLQCAAKKWNLATKGKKETPSWNDIESVVNDELKKLLEEMSKKNDDSTFDQYCKDVSSSSPKDTKGEITAKQKACKLFASGLKHISDIKDKNPNNMDVVPLKQTMMCAALNLYADQLIEKSTKQCPLDKKKMEEAITYAFRKSSNIMGIGTASCPPGTNGSNSCFVCNREEKDFHNCQIGNNSNDKVGDKMTELLEQKKSETKMDETLDKINSKDIFCTELQCAIKQHYNKDKTKNGLSGGMATPNWDQIKDDAKGELSKLLQQMTEGQTKSDLSKYCNDNDAKWNTLRNKEKQTNKAACLLFAAGLKHIYTYGNGRGSGPVKGPSFEQTMGCLFLKEYAKQLKVLAENEKKHKVHPLCSVDKGIDRAFEQSKDIMKSVLPECDKGPNSISCFECKIDQDYGTCLIGTDNVKTKVEPMLKDNDRNQKHMEETLANTLCPILLTDILTPFLPLAPVSIGLSAMAYYLWKYFGPLGKGGARFRRSPADIPGPSVQEQLLDHVEEAGPHEYRLVKERKPRSVPARTKRSGPVNRRTIIEIHFEVLDECQKGDTQLNQKDFLELLVREFMGSELMEEEQVPKEEVLMENVPMQNVPMERVPSLGSGLLV</sequence>
<dbReference type="EMBL" id="CWHR02000004">
    <property type="protein sequence ID" value="SBO22497.1"/>
    <property type="molecule type" value="Genomic_DNA"/>
</dbReference>
<evidence type="ECO:0000313" key="8">
    <source>
        <dbReference type="Proteomes" id="UP000182142"/>
    </source>
</evidence>
<feature type="domain" description="Schizont-infected cell agglutination extracellular alpha" evidence="4">
    <location>
        <begin position="41"/>
        <end position="227"/>
    </location>
</feature>
<dbReference type="InterPro" id="IPR024288">
    <property type="entry name" value="SICA_C"/>
</dbReference>
<evidence type="ECO:0000313" key="6">
    <source>
        <dbReference type="EMBL" id="SBO22497.1"/>
    </source>
</evidence>
<dbReference type="Pfam" id="PF12879">
    <property type="entry name" value="SICA_C"/>
    <property type="match status" value="1"/>
</dbReference>
<proteinExistence type="predicted"/>
<feature type="domain" description="Schizont-infected cell agglutination C-terminal" evidence="3">
    <location>
        <begin position="1891"/>
        <end position="2026"/>
    </location>
</feature>
<gene>
    <name evidence="5" type="ORF">PKNA1_C2_1344100</name>
    <name evidence="6" type="ORF">PKNA1_H1_1344100</name>
</gene>
<dbReference type="InterPro" id="IPR024290">
    <property type="entry name" value="SICA_extracell_a"/>
</dbReference>
<feature type="domain" description="Schizont-infected cell agglutination extracellular beta" evidence="2">
    <location>
        <begin position="537"/>
        <end position="701"/>
    </location>
</feature>
<name>A0A1A7VCU2_PLAKH</name>
<organism evidence="5 7">
    <name type="scientific">Plasmodium knowlesi (strain H)</name>
    <dbReference type="NCBI Taxonomy" id="5851"/>
    <lineage>
        <taxon>Eukaryota</taxon>
        <taxon>Sar</taxon>
        <taxon>Alveolata</taxon>
        <taxon>Apicomplexa</taxon>
        <taxon>Aconoidasida</taxon>
        <taxon>Haemosporida</taxon>
        <taxon>Plasmodiidae</taxon>
        <taxon>Plasmodium</taxon>
        <taxon>Plasmodium (Plasmodium)</taxon>
    </lineage>
</organism>
<evidence type="ECO:0000259" key="2">
    <source>
        <dbReference type="Pfam" id="PF12878"/>
    </source>
</evidence>
<dbReference type="Pfam" id="PF12878">
    <property type="entry name" value="SICA_beta"/>
    <property type="match status" value="7"/>
</dbReference>
<accession>A0A1A7VCU2</accession>
<dbReference type="Proteomes" id="UP000182142">
    <property type="component" value="Unassembled WGS sequence"/>
</dbReference>
<dbReference type="Pfam" id="PF12887">
    <property type="entry name" value="SICA_alpha"/>
    <property type="match status" value="1"/>
</dbReference>
<evidence type="ECO:0000313" key="5">
    <source>
        <dbReference type="EMBL" id="SBO19674.1"/>
    </source>
</evidence>
<feature type="compositionally biased region" description="Pro residues" evidence="1">
    <location>
        <begin position="329"/>
        <end position="343"/>
    </location>
</feature>
<feature type="domain" description="Schizont-infected cell agglutination extracellular beta" evidence="2">
    <location>
        <begin position="977"/>
        <end position="1151"/>
    </location>
</feature>
<feature type="domain" description="Schizont-infected cell agglutination extracellular beta" evidence="2">
    <location>
        <begin position="315"/>
        <end position="493"/>
    </location>
</feature>
<evidence type="ECO:0000259" key="4">
    <source>
        <dbReference type="Pfam" id="PF12887"/>
    </source>
</evidence>
<evidence type="ECO:0000313" key="7">
    <source>
        <dbReference type="Proteomes" id="UP000182128"/>
    </source>
</evidence>
<feature type="compositionally biased region" description="Low complexity" evidence="1">
    <location>
        <begin position="1"/>
        <end position="15"/>
    </location>
</feature>
<feature type="domain" description="Schizont-infected cell agglutination extracellular beta" evidence="2">
    <location>
        <begin position="1640"/>
        <end position="1828"/>
    </location>
</feature>